<gene>
    <name evidence="1" type="ORF">PYW08_009916</name>
</gene>
<proteinExistence type="predicted"/>
<reference evidence="1" key="1">
    <citation type="submission" date="2023-03" db="EMBL/GenBank/DDBJ databases">
        <title>Chromosome-level genomes of two armyworms, Mythimna separata and Mythimna loreyi, provide insights into the biosynthesis and reception of sex pheromones.</title>
        <authorList>
            <person name="Zhao H."/>
        </authorList>
    </citation>
    <scope>NUCLEOTIDE SEQUENCE</scope>
    <source>
        <strain evidence="1">BeijingLab</strain>
    </source>
</reference>
<sequence length="237" mass="25436">MQCEIVVREATPRDMEARAELVRQAVTEYDLEAFLLFFFQELTLQVCVLCGAVLFIFVGAGLWACAAVLPGAAAAVALAVLVAHRALADKHVQQLRKEARGFVAEYRGPLLDDPRTLRTPVVLRPSAALDTGHARVVGTVSVSECWGPRRAGWLHALCVAPRWRRRGAGAALVAAARAHAAAEGLEALETVLSELQGAARCLLHAAGWEMRGSYARPLLGAALTLHLTQLGVELPHA</sequence>
<dbReference type="Proteomes" id="UP001231649">
    <property type="component" value="Chromosome 24"/>
</dbReference>
<organism evidence="1 2">
    <name type="scientific">Mythimna loreyi</name>
    <dbReference type="NCBI Taxonomy" id="667449"/>
    <lineage>
        <taxon>Eukaryota</taxon>
        <taxon>Metazoa</taxon>
        <taxon>Ecdysozoa</taxon>
        <taxon>Arthropoda</taxon>
        <taxon>Hexapoda</taxon>
        <taxon>Insecta</taxon>
        <taxon>Pterygota</taxon>
        <taxon>Neoptera</taxon>
        <taxon>Endopterygota</taxon>
        <taxon>Lepidoptera</taxon>
        <taxon>Glossata</taxon>
        <taxon>Ditrysia</taxon>
        <taxon>Noctuoidea</taxon>
        <taxon>Noctuidae</taxon>
        <taxon>Noctuinae</taxon>
        <taxon>Hadenini</taxon>
        <taxon>Mythimna</taxon>
    </lineage>
</organism>
<name>A0ACC2Q7E3_9NEOP</name>
<evidence type="ECO:0000313" key="1">
    <source>
        <dbReference type="EMBL" id="KAJ8709912.1"/>
    </source>
</evidence>
<comment type="caution">
    <text evidence="1">The sequence shown here is derived from an EMBL/GenBank/DDBJ whole genome shotgun (WGS) entry which is preliminary data.</text>
</comment>
<evidence type="ECO:0000313" key="2">
    <source>
        <dbReference type="Proteomes" id="UP001231649"/>
    </source>
</evidence>
<accession>A0ACC2Q7E3</accession>
<dbReference type="EMBL" id="CM056800">
    <property type="protein sequence ID" value="KAJ8709912.1"/>
    <property type="molecule type" value="Genomic_DNA"/>
</dbReference>
<keyword evidence="2" id="KW-1185">Reference proteome</keyword>
<protein>
    <submittedName>
        <fullName evidence="1">Uncharacterized protein</fullName>
    </submittedName>
</protein>